<evidence type="ECO:0000256" key="6">
    <source>
        <dbReference type="ARBA" id="ARBA00053748"/>
    </source>
</evidence>
<keyword evidence="4" id="KW-0963">Cytoplasm</keyword>
<dbReference type="GO" id="GO:0010468">
    <property type="term" value="P:regulation of gene expression"/>
    <property type="evidence" value="ECO:0007669"/>
    <property type="project" value="UniProtKB-ARBA"/>
</dbReference>
<sequence length="265" mass="29747">MELYGGDEAKAEAACEEVSVLSAIYCAQGELRLLQHSADDGPVVQINSTVGEKRRLDVSLLFHLHPRYPSCPPNISVSSTGLSRTQCHDIRQKLLDQAAALPPEPMVHQLVQWFQQHVEVPEEMSRSEEEKEEQCAAVLLLDHIRSHNRYVGLLQCWTQQLQLSGRLLLGRHILVILQGLRPSIKEFCRLLKTVKVDVDSSGKKCKERMMKVLIETPLSSSCGQGLQGFVVKNYQSLAELTAAFQEINMTQLYQQISPSLSYHGD</sequence>
<dbReference type="Pfam" id="PF05773">
    <property type="entry name" value="RWD"/>
    <property type="match status" value="1"/>
</dbReference>
<dbReference type="InterPro" id="IPR038840">
    <property type="entry name" value="RWDD3"/>
</dbReference>
<reference evidence="8 9" key="1">
    <citation type="submission" date="2019-01" db="EMBL/GenBank/DDBJ databases">
        <title>Genome Assembly of Collichthys lucidus.</title>
        <authorList>
            <person name="Cai M."/>
            <person name="Xiao S."/>
        </authorList>
    </citation>
    <scope>NUCLEOTIDE SEQUENCE [LARGE SCALE GENOMIC DNA]</scope>
    <source>
        <strain evidence="8">JT15FE1705JMU</strain>
        <tissue evidence="8">Muscle</tissue>
    </source>
</reference>
<organism evidence="8 9">
    <name type="scientific">Collichthys lucidus</name>
    <name type="common">Big head croaker</name>
    <name type="synonym">Sciaena lucida</name>
    <dbReference type="NCBI Taxonomy" id="240159"/>
    <lineage>
        <taxon>Eukaryota</taxon>
        <taxon>Metazoa</taxon>
        <taxon>Chordata</taxon>
        <taxon>Craniata</taxon>
        <taxon>Vertebrata</taxon>
        <taxon>Euteleostomi</taxon>
        <taxon>Actinopterygii</taxon>
        <taxon>Neopterygii</taxon>
        <taxon>Teleostei</taxon>
        <taxon>Neoteleostei</taxon>
        <taxon>Acanthomorphata</taxon>
        <taxon>Eupercaria</taxon>
        <taxon>Sciaenidae</taxon>
        <taxon>Collichthys</taxon>
    </lineage>
</organism>
<keyword evidence="5" id="KW-0539">Nucleus</keyword>
<evidence type="ECO:0000256" key="5">
    <source>
        <dbReference type="ARBA" id="ARBA00023242"/>
    </source>
</evidence>
<dbReference type="GO" id="GO:1902073">
    <property type="term" value="P:positive regulation of hypoxia-inducible factor-1alpha signaling pathway"/>
    <property type="evidence" value="ECO:0007669"/>
    <property type="project" value="InterPro"/>
</dbReference>
<evidence type="ECO:0000256" key="4">
    <source>
        <dbReference type="ARBA" id="ARBA00022490"/>
    </source>
</evidence>
<name>A0A4U5U6G8_COLLU</name>
<comment type="subcellular location">
    <subcellularLocation>
        <location evidence="2">Cytoplasm</location>
    </subcellularLocation>
    <subcellularLocation>
        <location evidence="1">Nucleus</location>
    </subcellularLocation>
</comment>
<evidence type="ECO:0000259" key="7">
    <source>
        <dbReference type="PROSITE" id="PS50908"/>
    </source>
</evidence>
<feature type="domain" description="RWD" evidence="7">
    <location>
        <begin position="16"/>
        <end position="121"/>
    </location>
</feature>
<evidence type="ECO:0000256" key="2">
    <source>
        <dbReference type="ARBA" id="ARBA00004496"/>
    </source>
</evidence>
<dbReference type="AlphaFoldDB" id="A0A4U5U6G8"/>
<evidence type="ECO:0000256" key="1">
    <source>
        <dbReference type="ARBA" id="ARBA00004123"/>
    </source>
</evidence>
<dbReference type="SUPFAM" id="SSF54495">
    <property type="entry name" value="UBC-like"/>
    <property type="match status" value="1"/>
</dbReference>
<dbReference type="PANTHER" id="PTHR15628:SF1">
    <property type="entry name" value="RWD DOMAIN-CONTAINING PROTEIN 3"/>
    <property type="match status" value="1"/>
</dbReference>
<dbReference type="PROSITE" id="PS50908">
    <property type="entry name" value="RWD"/>
    <property type="match status" value="1"/>
</dbReference>
<dbReference type="InterPro" id="IPR016135">
    <property type="entry name" value="UBQ-conjugating_enzyme/RWD"/>
</dbReference>
<dbReference type="InterPro" id="IPR006575">
    <property type="entry name" value="RWD_dom"/>
</dbReference>
<dbReference type="PANTHER" id="PTHR15628">
    <property type="entry name" value="RWD DOMAIN-CONTAINING PROTEIN 3"/>
    <property type="match status" value="1"/>
</dbReference>
<proteinExistence type="predicted"/>
<dbReference type="FunFam" id="3.10.110.10:FF:000050">
    <property type="entry name" value="eIF-2-alpha kinase GCN2"/>
    <property type="match status" value="1"/>
</dbReference>
<dbReference type="GO" id="GO:0033554">
    <property type="term" value="P:cellular response to stress"/>
    <property type="evidence" value="ECO:0007669"/>
    <property type="project" value="UniProtKB-ARBA"/>
</dbReference>
<dbReference type="GO" id="GO:0005634">
    <property type="term" value="C:nucleus"/>
    <property type="evidence" value="ECO:0007669"/>
    <property type="project" value="UniProtKB-SubCell"/>
</dbReference>
<dbReference type="STRING" id="240159.A0A4U5U6G8"/>
<comment type="function">
    <text evidence="6">Enhancer of SUMO conjugation. Increases SUMO conjugation to proteins by promoting the: binding of E1 and E2 enzymes, thioester linkage between SUMO and ube2i/ubc9 and transfer of SUMO to specific target proteins which include hif1a, pias, nfkbia, nr3c1 and top1. Has no effect on ubiquitination.</text>
</comment>
<dbReference type="SMART" id="SM00591">
    <property type="entry name" value="RWD"/>
    <property type="match status" value="1"/>
</dbReference>
<accession>A0A4U5U6G8</accession>
<evidence type="ECO:0000313" key="8">
    <source>
        <dbReference type="EMBL" id="TKS69450.1"/>
    </source>
</evidence>
<dbReference type="EMBL" id="CM014081">
    <property type="protein sequence ID" value="TKS69450.1"/>
    <property type="molecule type" value="Genomic_DNA"/>
</dbReference>
<protein>
    <recommendedName>
        <fullName evidence="3">RWD domain-containing protein 3</fullName>
    </recommendedName>
</protein>
<evidence type="ECO:0000313" key="9">
    <source>
        <dbReference type="Proteomes" id="UP000298787"/>
    </source>
</evidence>
<keyword evidence="9" id="KW-1185">Reference proteome</keyword>
<dbReference type="Proteomes" id="UP000298787">
    <property type="component" value="Chromosome 4"/>
</dbReference>
<dbReference type="GO" id="GO:0033235">
    <property type="term" value="P:positive regulation of protein sumoylation"/>
    <property type="evidence" value="ECO:0007669"/>
    <property type="project" value="InterPro"/>
</dbReference>
<dbReference type="GO" id="GO:0005737">
    <property type="term" value="C:cytoplasm"/>
    <property type="evidence" value="ECO:0007669"/>
    <property type="project" value="UniProtKB-SubCell"/>
</dbReference>
<evidence type="ECO:0000256" key="3">
    <source>
        <dbReference type="ARBA" id="ARBA00015444"/>
    </source>
</evidence>
<dbReference type="Gene3D" id="3.10.110.10">
    <property type="entry name" value="Ubiquitin Conjugating Enzyme"/>
    <property type="match status" value="1"/>
</dbReference>
<gene>
    <name evidence="8" type="ORF">D9C73_003514</name>
</gene>